<feature type="transmembrane region" description="Helical" evidence="2">
    <location>
        <begin position="42"/>
        <end position="62"/>
    </location>
</feature>
<accession>A0A0E0RH86</accession>
<dbReference type="InterPro" id="IPR032238">
    <property type="entry name" value="ATP-synth_Z"/>
</dbReference>
<feature type="region of interest" description="Disordered" evidence="1">
    <location>
        <begin position="1"/>
        <end position="23"/>
    </location>
</feature>
<evidence type="ECO:0000313" key="3">
    <source>
        <dbReference type="EnsemblPlants" id="ORUFI12G13010.1"/>
    </source>
</evidence>
<dbReference type="PANTHER" id="PTHR35165:SF4">
    <property type="entry name" value="OS03G0126900 PROTEIN"/>
    <property type="match status" value="1"/>
</dbReference>
<dbReference type="PANTHER" id="PTHR35165">
    <property type="entry name" value="OS08G0113900 PROTEIN"/>
    <property type="match status" value="1"/>
</dbReference>
<dbReference type="Pfam" id="PF16594">
    <property type="entry name" value="ATP-synt_Z"/>
    <property type="match status" value="1"/>
</dbReference>
<proteinExistence type="predicted"/>
<feature type="region of interest" description="Disordered" evidence="1">
    <location>
        <begin position="89"/>
        <end position="119"/>
    </location>
</feature>
<keyword evidence="2" id="KW-0812">Transmembrane</keyword>
<evidence type="ECO:0000313" key="4">
    <source>
        <dbReference type="Proteomes" id="UP000008022"/>
    </source>
</evidence>
<protein>
    <submittedName>
        <fullName evidence="3">Uncharacterized protein</fullName>
    </submittedName>
</protein>
<evidence type="ECO:0000256" key="1">
    <source>
        <dbReference type="SAM" id="MobiDB-lite"/>
    </source>
</evidence>
<keyword evidence="2" id="KW-1133">Transmembrane helix</keyword>
<organism evidence="3 4">
    <name type="scientific">Oryza rufipogon</name>
    <name type="common">Brownbeard rice</name>
    <name type="synonym">Asian wild rice</name>
    <dbReference type="NCBI Taxonomy" id="4529"/>
    <lineage>
        <taxon>Eukaryota</taxon>
        <taxon>Viridiplantae</taxon>
        <taxon>Streptophyta</taxon>
        <taxon>Embryophyta</taxon>
        <taxon>Tracheophyta</taxon>
        <taxon>Spermatophyta</taxon>
        <taxon>Magnoliopsida</taxon>
        <taxon>Liliopsida</taxon>
        <taxon>Poales</taxon>
        <taxon>Poaceae</taxon>
        <taxon>BOP clade</taxon>
        <taxon>Oryzoideae</taxon>
        <taxon>Oryzeae</taxon>
        <taxon>Oryzinae</taxon>
        <taxon>Oryza</taxon>
    </lineage>
</organism>
<dbReference type="EnsemblPlants" id="ORUFI12G13010.1">
    <property type="protein sequence ID" value="ORUFI12G13010.1"/>
    <property type="gene ID" value="ORUFI12G13010"/>
</dbReference>
<reference evidence="4" key="1">
    <citation type="submission" date="2013-06" db="EMBL/GenBank/DDBJ databases">
        <authorList>
            <person name="Zhao Q."/>
        </authorList>
    </citation>
    <scope>NUCLEOTIDE SEQUENCE</scope>
    <source>
        <strain evidence="4">cv. W1943</strain>
    </source>
</reference>
<dbReference type="AlphaFoldDB" id="A0A0E0RH86"/>
<keyword evidence="4" id="KW-1185">Reference proteome</keyword>
<keyword evidence="2" id="KW-0472">Membrane</keyword>
<reference evidence="3" key="2">
    <citation type="submission" date="2015-06" db="UniProtKB">
        <authorList>
            <consortium name="EnsemblPlants"/>
        </authorList>
    </citation>
    <scope>IDENTIFICATION</scope>
</reference>
<dbReference type="Proteomes" id="UP000008022">
    <property type="component" value="Unassembled WGS sequence"/>
</dbReference>
<dbReference type="HOGENOM" id="CLU_2254598_0_0_1"/>
<dbReference type="Gramene" id="ORUFI12G13010.1">
    <property type="protein sequence ID" value="ORUFI12G13010.1"/>
    <property type="gene ID" value="ORUFI12G13010"/>
</dbReference>
<evidence type="ECO:0000256" key="2">
    <source>
        <dbReference type="SAM" id="Phobius"/>
    </source>
</evidence>
<sequence>MAHHEREPVNKVDVEARGGGGQQRAAAAAGERMWLTWSCLAMAARVVATGVVGAAVLVWWAVVFHPAHAQVAVDGARWPRPPRHPARRLTLPLCLRRVPPTQQPPHRPGSGPAALRRES</sequence>
<feature type="compositionally biased region" description="Basic and acidic residues" evidence="1">
    <location>
        <begin position="1"/>
        <end position="16"/>
    </location>
</feature>
<name>A0A0E0RH86_ORYRU</name>